<dbReference type="OrthoDB" id="2501352at2"/>
<dbReference type="RefSeq" id="WP_106533797.1">
    <property type="nucleotide sequence ID" value="NZ_PYAT01000008.1"/>
</dbReference>
<accession>A0A2P8GMC0</accession>
<keyword evidence="2" id="KW-0456">Lyase</keyword>
<reference evidence="2 3" key="1">
    <citation type="submission" date="2018-03" db="EMBL/GenBank/DDBJ databases">
        <title>Genomic Encyclopedia of Type Strains, Phase III (KMG-III): the genomes of soil and plant-associated and newly described type strains.</title>
        <authorList>
            <person name="Whitman W."/>
        </authorList>
    </citation>
    <scope>NUCLEOTIDE SEQUENCE [LARGE SCALE GENOMIC DNA]</scope>
    <source>
        <strain evidence="2 3">CGMCC 1.12259</strain>
    </source>
</reference>
<evidence type="ECO:0000259" key="1">
    <source>
        <dbReference type="Pfam" id="PF12708"/>
    </source>
</evidence>
<feature type="domain" description="Rhamnogalacturonase A/B/Epimerase-like pectate lyase" evidence="1">
    <location>
        <begin position="108"/>
        <end position="302"/>
    </location>
</feature>
<protein>
    <submittedName>
        <fullName evidence="2">Pectate lyase-like protein</fullName>
    </submittedName>
</protein>
<proteinExistence type="predicted"/>
<dbReference type="Proteomes" id="UP000242682">
    <property type="component" value="Unassembled WGS sequence"/>
</dbReference>
<organism evidence="2 3">
    <name type="scientific">Planomicrobium soli</name>
    <dbReference type="NCBI Taxonomy" id="1176648"/>
    <lineage>
        <taxon>Bacteria</taxon>
        <taxon>Bacillati</taxon>
        <taxon>Bacillota</taxon>
        <taxon>Bacilli</taxon>
        <taxon>Bacillales</taxon>
        <taxon>Caryophanaceae</taxon>
        <taxon>Planomicrobium</taxon>
    </lineage>
</organism>
<dbReference type="AlphaFoldDB" id="A0A2P8GMC0"/>
<keyword evidence="3" id="KW-1185">Reference proteome</keyword>
<dbReference type="InterPro" id="IPR012334">
    <property type="entry name" value="Pectin_lyas_fold"/>
</dbReference>
<comment type="caution">
    <text evidence="2">The sequence shown here is derived from an EMBL/GenBank/DDBJ whole genome shotgun (WGS) entry which is preliminary data.</text>
</comment>
<gene>
    <name evidence="2" type="ORF">B0H99_10816</name>
</gene>
<dbReference type="GO" id="GO:0016829">
    <property type="term" value="F:lyase activity"/>
    <property type="evidence" value="ECO:0007669"/>
    <property type="project" value="UniProtKB-KW"/>
</dbReference>
<dbReference type="InterPro" id="IPR011050">
    <property type="entry name" value="Pectin_lyase_fold/virulence"/>
</dbReference>
<evidence type="ECO:0000313" key="3">
    <source>
        <dbReference type="Proteomes" id="UP000242682"/>
    </source>
</evidence>
<evidence type="ECO:0000313" key="2">
    <source>
        <dbReference type="EMBL" id="PSL35114.1"/>
    </source>
</evidence>
<dbReference type="InterPro" id="IPR024535">
    <property type="entry name" value="RHGA/B-epi-like_pectate_lyase"/>
</dbReference>
<dbReference type="Gene3D" id="2.160.20.10">
    <property type="entry name" value="Single-stranded right-handed beta-helix, Pectin lyase-like"/>
    <property type="match status" value="1"/>
</dbReference>
<dbReference type="Pfam" id="PF12708">
    <property type="entry name" value="Pect-lyase_RHGA_epim"/>
    <property type="match status" value="1"/>
</dbReference>
<sequence length="517" mass="57706">MIQLDKNHDPSRNKQLIDELLENPLSMDETMKETEAYFDEIKIEPIANPVLERPRSVAERALSIYRQPYAIPDQHGYKWTSDGTEIYPEWKITLDQEYENLEKTITRYVNVTDFGAVGDGKTDCTTAFQKAIGKGRVHVYVPPGVYIVKFIELPSWTRLIGAGKSETTLKLHPDTPKRRRLITNSNYLKGNRNIAVEDLSMDWNVHRLESLEKTGFGGNFSSCLVFAQVTYGWVRNVEGINPGLHCFDITSPLYNYSGDGFRARGGSRYIWLDHVTGYGFGDDGVTTHHSDYIFVSNSFFWDPSGAAHDKGVANSNGLEIDDGSRHIWLVNNVTARCFGGIEIKAHGSSSAASGVHISGHLSLNDNRAYNFRHIGHHKMTDPESVSAYNITAERIIAIAPVFSDLYWVSTPRALVVSGYRNVVINRFLFAGDPEYDYKGNPAVTIQFRANHVSMNNGIFKGFKTAKSDILVSGGDNGANHVRVRNIESIDSSPEALSVGDECIDVIVEGVTQKEEQT</sequence>
<name>A0A2P8GMC0_9BACL</name>
<dbReference type="SUPFAM" id="SSF51126">
    <property type="entry name" value="Pectin lyase-like"/>
    <property type="match status" value="1"/>
</dbReference>
<dbReference type="EMBL" id="PYAT01000008">
    <property type="protein sequence ID" value="PSL35114.1"/>
    <property type="molecule type" value="Genomic_DNA"/>
</dbReference>